<comment type="caution">
    <text evidence="4">The sequence shown here is derived from an EMBL/GenBank/DDBJ whole genome shotgun (WGS) entry which is preliminary data.</text>
</comment>
<proteinExistence type="predicted"/>
<feature type="chain" id="PRO_5045769140" description="PKD domain-containing protein" evidence="2">
    <location>
        <begin position="18"/>
        <end position="255"/>
    </location>
</feature>
<dbReference type="Gene3D" id="2.60.40.10">
    <property type="entry name" value="Immunoglobulins"/>
    <property type="match status" value="1"/>
</dbReference>
<evidence type="ECO:0000313" key="4">
    <source>
        <dbReference type="EMBL" id="MFB9646232.1"/>
    </source>
</evidence>
<dbReference type="InterPro" id="IPR000601">
    <property type="entry name" value="PKD_dom"/>
</dbReference>
<dbReference type="PROSITE" id="PS50093">
    <property type="entry name" value="PKD"/>
    <property type="match status" value="1"/>
</dbReference>
<feature type="region of interest" description="Disordered" evidence="1">
    <location>
        <begin position="48"/>
        <end position="77"/>
    </location>
</feature>
<feature type="domain" description="PKD" evidence="3">
    <location>
        <begin position="152"/>
        <end position="208"/>
    </location>
</feature>
<dbReference type="RefSeq" id="WP_344712992.1">
    <property type="nucleotide sequence ID" value="NZ_BAAAWH010000001.1"/>
</dbReference>
<gene>
    <name evidence="4" type="ORF">ACFFPJ_10525</name>
</gene>
<name>A0ABV5T1F9_9MICO</name>
<reference evidence="4 5" key="1">
    <citation type="submission" date="2024-09" db="EMBL/GenBank/DDBJ databases">
        <authorList>
            <person name="Sun Q."/>
            <person name="Mori K."/>
        </authorList>
    </citation>
    <scope>NUCLEOTIDE SEQUENCE [LARGE SCALE GENOMIC DNA]</scope>
    <source>
        <strain evidence="4 5">JCM 1342</strain>
    </source>
</reference>
<dbReference type="EMBL" id="JBHMBE010000003">
    <property type="protein sequence ID" value="MFB9646232.1"/>
    <property type="molecule type" value="Genomic_DNA"/>
</dbReference>
<keyword evidence="2" id="KW-0732">Signal</keyword>
<sequence length="255" mass="26026">MLIASLAISILSVGAWLGMTADQAPCSPDLAAVGACTTISNSGSQVDVGANINNPAPPVRDSNGSVDPVPSEPVPPVPRCPTQPDRCGFIVVTPPDVTAADLASFRPAQPSLTGEPTGFGIVGAPTNVVAAASEQVLTGTLLGWDVTVRFVPAGFVFDYGDGSTARSTTGGASWDSLGQAQFTPTGTSHVYRERGTYPVSVTVQYAASVDFGSGTWRPVTGYVTAASGGYDIRVVEARTALVDRTCLEYPGGAGC</sequence>
<feature type="signal peptide" evidence="2">
    <location>
        <begin position="1"/>
        <end position="17"/>
    </location>
</feature>
<evidence type="ECO:0000259" key="3">
    <source>
        <dbReference type="PROSITE" id="PS50093"/>
    </source>
</evidence>
<protein>
    <recommendedName>
        <fullName evidence="3">PKD domain-containing protein</fullName>
    </recommendedName>
</protein>
<organism evidence="4 5">
    <name type="scientific">Microbacterium terregens</name>
    <dbReference type="NCBI Taxonomy" id="69363"/>
    <lineage>
        <taxon>Bacteria</taxon>
        <taxon>Bacillati</taxon>
        <taxon>Actinomycetota</taxon>
        <taxon>Actinomycetes</taxon>
        <taxon>Micrococcales</taxon>
        <taxon>Microbacteriaceae</taxon>
        <taxon>Microbacterium</taxon>
    </lineage>
</organism>
<accession>A0ABV5T1F9</accession>
<dbReference type="Proteomes" id="UP001589611">
    <property type="component" value="Unassembled WGS sequence"/>
</dbReference>
<keyword evidence="5" id="KW-1185">Reference proteome</keyword>
<evidence type="ECO:0000256" key="2">
    <source>
        <dbReference type="SAM" id="SignalP"/>
    </source>
</evidence>
<evidence type="ECO:0000313" key="5">
    <source>
        <dbReference type="Proteomes" id="UP001589611"/>
    </source>
</evidence>
<dbReference type="InterPro" id="IPR013783">
    <property type="entry name" value="Ig-like_fold"/>
</dbReference>
<evidence type="ECO:0000256" key="1">
    <source>
        <dbReference type="SAM" id="MobiDB-lite"/>
    </source>
</evidence>